<reference evidence="2" key="1">
    <citation type="journal article" date="2023" name="Hortic. Res.">
        <title>A chromosome-level phased genome enabling allele-level studies in sweet orange: a case study on citrus Huanglongbing tolerance.</title>
        <authorList>
            <person name="Wu B."/>
            <person name="Yu Q."/>
            <person name="Deng Z."/>
            <person name="Duan Y."/>
            <person name="Luo F."/>
            <person name="Gmitter F. Jr."/>
        </authorList>
    </citation>
    <scope>NUCLEOTIDE SEQUENCE [LARGE SCALE GENOMIC DNA]</scope>
    <source>
        <strain evidence="2">cv. Valencia</strain>
    </source>
</reference>
<evidence type="ECO:0000313" key="1">
    <source>
        <dbReference type="EMBL" id="KAH9682519.1"/>
    </source>
</evidence>
<evidence type="ECO:0000313" key="2">
    <source>
        <dbReference type="Proteomes" id="UP000829398"/>
    </source>
</evidence>
<proteinExistence type="predicted"/>
<organism evidence="1 2">
    <name type="scientific">Citrus sinensis</name>
    <name type="common">Sweet orange</name>
    <name type="synonym">Citrus aurantium var. sinensis</name>
    <dbReference type="NCBI Taxonomy" id="2711"/>
    <lineage>
        <taxon>Eukaryota</taxon>
        <taxon>Viridiplantae</taxon>
        <taxon>Streptophyta</taxon>
        <taxon>Embryophyta</taxon>
        <taxon>Tracheophyta</taxon>
        <taxon>Spermatophyta</taxon>
        <taxon>Magnoliopsida</taxon>
        <taxon>eudicotyledons</taxon>
        <taxon>Gunneridae</taxon>
        <taxon>Pentapetalae</taxon>
        <taxon>rosids</taxon>
        <taxon>malvids</taxon>
        <taxon>Sapindales</taxon>
        <taxon>Rutaceae</taxon>
        <taxon>Aurantioideae</taxon>
        <taxon>Citrus</taxon>
    </lineage>
</organism>
<gene>
    <name evidence="1" type="ORF">KPL71_027380</name>
</gene>
<sequence>MAALLHQESRRMYSWWWDSHISPKNSKWLQENLTDMDAKVKAMIKLIEEDADSFARRAEMYYKKRPELMKLVEEFYRAYRALAERYDNATGELRQAHRTMSEAFPNQVPYVIRDDSTLGSSGPEGEPHTPEMLHPIRALVDPDDLQKDALGFSSTNLHALKRNGVYSEESDSGISKRGLKQLNEMFGSGEMVPQNSKLAEGRIRKGMTVHEAEDKADSELETLKKTLAEIEAEKEAILMQYQQSLQKFSSLERELNHAQKDAGGLDERASKADIEVKVLKEALIRLEAERDAGLLQYNHCLERISTLEKMIIQAQEDSKGLNERASKAEIEAQKLKQELSRLENEKEAGLLQYKQCLEMIYALESKISLAEENAGMLNEQTEKAETEVKALKQALTGLNEEKEAIAFRYDQCLDKIAQMESEIFNAQEHAKQLNSEILMGAEKLRTSEQQCVLLERANHSLQVEAESLVQKIAIKDQELSQKQRELENLQASLQDEQSRFAQVEVTLQTLQKLHSQSQHEQKALTLELQNKLQKMKDMEVCNHDLEEGIEQVKRENQSLVELNSSSTITIQNLQNEIFNLKEMKEKLEKEIALQEDKSNALQLEVHHLKEEIMGLSRRYQALVEQVLSVGLNPEHLGSAVKELQEENSKLKEVCKEQGDEKEVLHEKLKNMDNLLKKNAALEGSLSEMNIKLEGSGERVNDLQKSCQFLREEKSSLVAEKATLLSQLQIMTENMQKLLEKNVTLEHSLAGANVELEGLRAKSKSLEDFCRMLKNEKSNLLNERSTLVSQLEDVEKRLGNLERRFTKLEEKYADIEREKESTLSQVEELRYSLTNEQLERANYVQSSESRMVDLESLVHQLQEETTLRKKEFEEELDKAVKAQVEIFILQKFIKDLEEKNLSLLIECQKHVEASKLSDKLIAELESENLEQQVETEFLLDELEKLRTGIYQVFRVLQFDPANWHEGKIEQGHIPIPQIVEDIEDLKSSVLRNEDEKQQLVIENTVLLTLIGQLRLDGAEQESGKKIFEQELMSRTEQHMMLQKDKDELLEMNKQLMLEVSEGEQRKDSLKDELETQGLKLASLQEAYLTLQEENSKLLEEDRLLYERFLGLKKEISALEEENIVLLQEALDLGNVSTVFKSFGIEKAEEVKALFEDLNHLHMTNGELQGKVELLGRKLEMKEAEGLHLNETVDKLQKELHEVSDLNDQLNIQIFIGHDSLRQKASDLLEAEQKLKATHNLNVELCITVEDLKRECDELKLIKENAEKRMLEISRDCSKQERELECLQEVNKSLEAEVGILHDEIEEHRIREVYLSSELQERSNEFELWESEAASFYFDLQMSSTREVLLENKVHELAEVCESLEDGSATKSLESKQMKERIGSLESEIGRLKSRLSSYDPVIASLKDNITSLELNILHQKKHVLTGNGEQKNSEMPSQLHQMNSQEPEVKSIAVADGISELQEMQTRIKAVEKAFVEEIERLVVQESMKNSIKVEDQISETEDSKLRSTSCQGEANQKEEIELQGKLTDNSKPENSEVSSRTLMKDIPLDQVSDYSFYGKRRGENTGSNDQMLGLWECAEQDCGPDPMVHDQQKRAAAPAANTSVRSQSKAVESKNPFSELEIEKELGVDKLEVSSSNGDTNKEGSKRKILERLASDAQKLTSLQTTVQDLKNKMEMNKSKKAANDPEYEQVKRQLKEVEETVVELVGINDQLTKDTEQIPSFDGKSAAELEDAGRKKVAEQAQEGSEKIGRLQLAVQSIRYILLKLEDESKTEGKQKFSGSRTGALLRDFIYSGGRSSTGRRKGCLCGCMRPSTNGD</sequence>
<keyword evidence="2" id="KW-1185">Reference proteome</keyword>
<name>A0ACB8I694_CITSI</name>
<accession>A0ACB8I694</accession>
<dbReference type="Proteomes" id="UP000829398">
    <property type="component" value="Chromosome 9"/>
</dbReference>
<comment type="caution">
    <text evidence="1">The sequence shown here is derived from an EMBL/GenBank/DDBJ whole genome shotgun (WGS) entry which is preliminary data.</text>
</comment>
<protein>
    <submittedName>
        <fullName evidence="1">Protein NETWORKED 1A</fullName>
    </submittedName>
</protein>
<dbReference type="EMBL" id="CM039178">
    <property type="protein sequence ID" value="KAH9682519.1"/>
    <property type="molecule type" value="Genomic_DNA"/>
</dbReference>